<dbReference type="Gene3D" id="3.90.960.10">
    <property type="entry name" value="YbaK/aminoacyl-tRNA synthetase-associated domain"/>
    <property type="match status" value="1"/>
</dbReference>
<protein>
    <submittedName>
        <fullName evidence="1">Rho guanine nucleotide exchange factor</fullName>
    </submittedName>
</protein>
<evidence type="ECO:0000313" key="2">
    <source>
        <dbReference type="Proteomes" id="UP001055439"/>
    </source>
</evidence>
<evidence type="ECO:0000313" key="1">
    <source>
        <dbReference type="EMBL" id="URD85013.1"/>
    </source>
</evidence>
<name>A0A9E7EWZ1_9LILI</name>
<sequence>MTTEALEVAKVVEHLRAEMFSLEVIEPKIKVLKRKQAKGNVREQADEPIVTSIELVEEFEMRDVLGDDAAETIGFDVEEGDIGQDAKLHGEVPDDIDVINVDVGDNIDRGVVRRRSAEDTVIAAQVGTDPIAGEVMGVGVHGLLPCLQSNVGATEARIGDGGINLDIKLEVVEEVSLLREGQELMVHDGGSLSVREGQEKVILDEAITKLKPDFFWLGGGEVDLKLRIRTSQFISAVNPFVDYEKLLDSLVGLASPVQKAPANMVSGTREVTLPYLNTDREPAVKS</sequence>
<dbReference type="Proteomes" id="UP001055439">
    <property type="component" value="Chromosome 2"/>
</dbReference>
<dbReference type="EMBL" id="CP097504">
    <property type="protein sequence ID" value="URD85013.1"/>
    <property type="molecule type" value="Genomic_DNA"/>
</dbReference>
<dbReference type="GO" id="GO:0002161">
    <property type="term" value="F:aminoacyl-tRNA deacylase activity"/>
    <property type="evidence" value="ECO:0007669"/>
    <property type="project" value="InterPro"/>
</dbReference>
<proteinExistence type="predicted"/>
<accession>A0A9E7EWZ1</accession>
<dbReference type="InterPro" id="IPR036754">
    <property type="entry name" value="YbaK/aa-tRNA-synt-asso_dom_sf"/>
</dbReference>
<keyword evidence="2" id="KW-1185">Reference proteome</keyword>
<dbReference type="AlphaFoldDB" id="A0A9E7EWZ1"/>
<gene>
    <name evidence="1" type="ORF">MUK42_28730</name>
</gene>
<reference evidence="1" key="1">
    <citation type="submission" date="2022-05" db="EMBL/GenBank/DDBJ databases">
        <title>The Musa troglodytarum L. genome provides insights into the mechanism of non-climacteric behaviour and enrichment of carotenoids.</title>
        <authorList>
            <person name="Wang J."/>
        </authorList>
    </citation>
    <scope>NUCLEOTIDE SEQUENCE</scope>
    <source>
        <tissue evidence="1">Leaf</tissue>
    </source>
</reference>
<organism evidence="1 2">
    <name type="scientific">Musa troglodytarum</name>
    <name type="common">fe'i banana</name>
    <dbReference type="NCBI Taxonomy" id="320322"/>
    <lineage>
        <taxon>Eukaryota</taxon>
        <taxon>Viridiplantae</taxon>
        <taxon>Streptophyta</taxon>
        <taxon>Embryophyta</taxon>
        <taxon>Tracheophyta</taxon>
        <taxon>Spermatophyta</taxon>
        <taxon>Magnoliopsida</taxon>
        <taxon>Liliopsida</taxon>
        <taxon>Zingiberales</taxon>
        <taxon>Musaceae</taxon>
        <taxon>Musa</taxon>
    </lineage>
</organism>
<dbReference type="OrthoDB" id="1058301at2759"/>